<dbReference type="Proteomes" id="UP000559256">
    <property type="component" value="Unassembled WGS sequence"/>
</dbReference>
<keyword evidence="4" id="KW-0378">Hydrolase</keyword>
<dbReference type="OrthoDB" id="10250730at2759"/>
<evidence type="ECO:0000256" key="4">
    <source>
        <dbReference type="ARBA" id="ARBA00022801"/>
    </source>
</evidence>
<dbReference type="PANTHER" id="PTHR42978">
    <property type="entry name" value="QUORUM-QUENCHING LACTONASE YTNP-RELATED-RELATED"/>
    <property type="match status" value="1"/>
</dbReference>
<dbReference type="AlphaFoldDB" id="A0A8H5D0D7"/>
<dbReference type="GO" id="GO:0046872">
    <property type="term" value="F:metal ion binding"/>
    <property type="evidence" value="ECO:0007669"/>
    <property type="project" value="UniProtKB-KW"/>
</dbReference>
<proteinExistence type="inferred from homology"/>
<protein>
    <recommendedName>
        <fullName evidence="6">Metallo-beta-lactamase domain-containing protein</fullName>
    </recommendedName>
</protein>
<evidence type="ECO:0000256" key="3">
    <source>
        <dbReference type="ARBA" id="ARBA00022723"/>
    </source>
</evidence>
<dbReference type="GO" id="GO:0016787">
    <property type="term" value="F:hydrolase activity"/>
    <property type="evidence" value="ECO:0007669"/>
    <property type="project" value="UniProtKB-KW"/>
</dbReference>
<reference evidence="7 8" key="1">
    <citation type="journal article" date="2020" name="ISME J.">
        <title>Uncovering the hidden diversity of litter-decomposition mechanisms in mushroom-forming fungi.</title>
        <authorList>
            <person name="Floudas D."/>
            <person name="Bentzer J."/>
            <person name="Ahren D."/>
            <person name="Johansson T."/>
            <person name="Persson P."/>
            <person name="Tunlid A."/>
        </authorList>
    </citation>
    <scope>NUCLEOTIDE SEQUENCE [LARGE SCALE GENOMIC DNA]</scope>
    <source>
        <strain evidence="7 8">CBS 291.85</strain>
    </source>
</reference>
<sequence>MLPMALYIAGAPLTEVTVCPSIAFVLQHSDSGEQLLFYLGITRNIDALPPVVKDVIAKYMPVHIPQDVAESLQKGELKPEDVEMVILSHLHFDHIGDHSPFTKATFVIGGEVKDQLENGYPKTPTSDVLSSAKCTSGF</sequence>
<dbReference type="InterPro" id="IPR051013">
    <property type="entry name" value="MBL_superfamily_lactonases"/>
</dbReference>
<organism evidence="7 8">
    <name type="scientific">Tetrapyrgos nigripes</name>
    <dbReference type="NCBI Taxonomy" id="182062"/>
    <lineage>
        <taxon>Eukaryota</taxon>
        <taxon>Fungi</taxon>
        <taxon>Dikarya</taxon>
        <taxon>Basidiomycota</taxon>
        <taxon>Agaricomycotina</taxon>
        <taxon>Agaricomycetes</taxon>
        <taxon>Agaricomycetidae</taxon>
        <taxon>Agaricales</taxon>
        <taxon>Marasmiineae</taxon>
        <taxon>Marasmiaceae</taxon>
        <taxon>Tetrapyrgos</taxon>
    </lineage>
</organism>
<feature type="domain" description="Metallo-beta-lactamase" evidence="6">
    <location>
        <begin position="46"/>
        <end position="116"/>
    </location>
</feature>
<dbReference type="PANTHER" id="PTHR42978:SF2">
    <property type="entry name" value="102 KBASES UNSTABLE REGION: FROM 1 TO 119443"/>
    <property type="match status" value="1"/>
</dbReference>
<dbReference type="InterPro" id="IPR001279">
    <property type="entry name" value="Metallo-B-lactamas"/>
</dbReference>
<keyword evidence="5" id="KW-0862">Zinc</keyword>
<evidence type="ECO:0000313" key="7">
    <source>
        <dbReference type="EMBL" id="KAF5350416.1"/>
    </source>
</evidence>
<keyword evidence="8" id="KW-1185">Reference proteome</keyword>
<keyword evidence="3" id="KW-0479">Metal-binding</keyword>
<evidence type="ECO:0000256" key="2">
    <source>
        <dbReference type="ARBA" id="ARBA00007749"/>
    </source>
</evidence>
<comment type="caution">
    <text evidence="7">The sequence shown here is derived from an EMBL/GenBank/DDBJ whole genome shotgun (WGS) entry which is preliminary data.</text>
</comment>
<comment type="similarity">
    <text evidence="2">Belongs to the metallo-beta-lactamase superfamily.</text>
</comment>
<accession>A0A8H5D0D7</accession>
<evidence type="ECO:0000256" key="1">
    <source>
        <dbReference type="ARBA" id="ARBA00001947"/>
    </source>
</evidence>
<gene>
    <name evidence="7" type="ORF">D9758_012468</name>
</gene>
<name>A0A8H5D0D7_9AGAR</name>
<dbReference type="Pfam" id="PF00753">
    <property type="entry name" value="Lactamase_B"/>
    <property type="match status" value="1"/>
</dbReference>
<comment type="cofactor">
    <cofactor evidence="1">
        <name>Zn(2+)</name>
        <dbReference type="ChEBI" id="CHEBI:29105"/>
    </cofactor>
</comment>
<evidence type="ECO:0000313" key="8">
    <source>
        <dbReference type="Proteomes" id="UP000559256"/>
    </source>
</evidence>
<evidence type="ECO:0000256" key="5">
    <source>
        <dbReference type="ARBA" id="ARBA00022833"/>
    </source>
</evidence>
<dbReference type="InterPro" id="IPR036866">
    <property type="entry name" value="RibonucZ/Hydroxyglut_hydro"/>
</dbReference>
<evidence type="ECO:0000259" key="6">
    <source>
        <dbReference type="Pfam" id="PF00753"/>
    </source>
</evidence>
<dbReference type="Gene3D" id="3.60.15.10">
    <property type="entry name" value="Ribonuclease Z/Hydroxyacylglutathione hydrolase-like"/>
    <property type="match status" value="1"/>
</dbReference>
<dbReference type="SUPFAM" id="SSF56281">
    <property type="entry name" value="Metallo-hydrolase/oxidoreductase"/>
    <property type="match status" value="1"/>
</dbReference>
<dbReference type="EMBL" id="JAACJM010000074">
    <property type="protein sequence ID" value="KAF5350416.1"/>
    <property type="molecule type" value="Genomic_DNA"/>
</dbReference>